<dbReference type="PRINTS" id="PR00153">
    <property type="entry name" value="CSAPPISMRASE"/>
</dbReference>
<dbReference type="EC" id="5.2.1.8" evidence="2"/>
<dbReference type="InterPro" id="IPR029000">
    <property type="entry name" value="Cyclophilin-like_dom_sf"/>
</dbReference>
<dbReference type="PANTHER" id="PTHR45625:SF3">
    <property type="entry name" value="PEPTIDYL-PROLYL CIS-TRANS ISOMERASE B-RELATED"/>
    <property type="match status" value="1"/>
</dbReference>
<feature type="domain" description="PPIase cyclophilin-type" evidence="3">
    <location>
        <begin position="76"/>
        <end position="228"/>
    </location>
</feature>
<evidence type="ECO:0000259" key="3">
    <source>
        <dbReference type="PROSITE" id="PS50072"/>
    </source>
</evidence>
<dbReference type="AlphaFoldDB" id="A0A9X2VNE2"/>
<evidence type="ECO:0000256" key="2">
    <source>
        <dbReference type="RuleBase" id="RU363019"/>
    </source>
</evidence>
<reference evidence="4" key="1">
    <citation type="submission" date="2022-08" db="EMBL/GenBank/DDBJ databases">
        <authorList>
            <person name="Tistechok S."/>
            <person name="Samborskyy M."/>
            <person name="Roman I."/>
        </authorList>
    </citation>
    <scope>NUCLEOTIDE SEQUENCE</scope>
    <source>
        <strain evidence="4">DSM 103496</strain>
    </source>
</reference>
<protein>
    <recommendedName>
        <fullName evidence="2">Peptidyl-prolyl cis-trans isomerase</fullName>
        <shortName evidence="2">PPIase</shortName>
        <ecNumber evidence="2">5.2.1.8</ecNumber>
    </recommendedName>
</protein>
<evidence type="ECO:0000256" key="1">
    <source>
        <dbReference type="ARBA" id="ARBA00002388"/>
    </source>
</evidence>
<proteinExistence type="inferred from homology"/>
<comment type="catalytic activity">
    <reaction evidence="2">
        <text>[protein]-peptidylproline (omega=180) = [protein]-peptidylproline (omega=0)</text>
        <dbReference type="Rhea" id="RHEA:16237"/>
        <dbReference type="Rhea" id="RHEA-COMP:10747"/>
        <dbReference type="Rhea" id="RHEA-COMP:10748"/>
        <dbReference type="ChEBI" id="CHEBI:83833"/>
        <dbReference type="ChEBI" id="CHEBI:83834"/>
        <dbReference type="EC" id="5.2.1.8"/>
    </reaction>
</comment>
<dbReference type="PROSITE" id="PS51257">
    <property type="entry name" value="PROKAR_LIPOPROTEIN"/>
    <property type="match status" value="1"/>
</dbReference>
<keyword evidence="2 4" id="KW-0413">Isomerase</keyword>
<dbReference type="Gene3D" id="2.40.100.10">
    <property type="entry name" value="Cyclophilin-like"/>
    <property type="match status" value="1"/>
</dbReference>
<keyword evidence="5" id="KW-1185">Reference proteome</keyword>
<evidence type="ECO:0000313" key="4">
    <source>
        <dbReference type="EMBL" id="MCS7479637.1"/>
    </source>
</evidence>
<dbReference type="EMBL" id="JANYMP010000010">
    <property type="protein sequence ID" value="MCS7479637.1"/>
    <property type="molecule type" value="Genomic_DNA"/>
</dbReference>
<comment type="similarity">
    <text evidence="2">Belongs to the cyclophilin-type PPIase family.</text>
</comment>
<dbReference type="SUPFAM" id="SSF50891">
    <property type="entry name" value="Cyclophilin-like"/>
    <property type="match status" value="1"/>
</dbReference>
<organism evidence="4 5">
    <name type="scientific">Umezawaea endophytica</name>
    <dbReference type="NCBI Taxonomy" id="1654476"/>
    <lineage>
        <taxon>Bacteria</taxon>
        <taxon>Bacillati</taxon>
        <taxon>Actinomycetota</taxon>
        <taxon>Actinomycetes</taxon>
        <taxon>Pseudonocardiales</taxon>
        <taxon>Pseudonocardiaceae</taxon>
        <taxon>Umezawaea</taxon>
    </lineage>
</organism>
<dbReference type="CDD" id="cd00317">
    <property type="entry name" value="cyclophilin"/>
    <property type="match status" value="1"/>
</dbReference>
<dbReference type="PROSITE" id="PS50072">
    <property type="entry name" value="CSA_PPIASE_2"/>
    <property type="match status" value="1"/>
</dbReference>
<keyword evidence="2" id="KW-0732">Signal</keyword>
<feature type="chain" id="PRO_5041020893" description="Peptidyl-prolyl cis-trans isomerase" evidence="2">
    <location>
        <begin position="20"/>
        <end position="229"/>
    </location>
</feature>
<dbReference type="InterPro" id="IPR044666">
    <property type="entry name" value="Cyclophilin_A-like"/>
</dbReference>
<name>A0A9X2VNE2_9PSEU</name>
<dbReference type="GO" id="GO:0003755">
    <property type="term" value="F:peptidyl-prolyl cis-trans isomerase activity"/>
    <property type="evidence" value="ECO:0007669"/>
    <property type="project" value="UniProtKB-UniRule"/>
</dbReference>
<gene>
    <name evidence="4" type="ORF">NZH93_22480</name>
</gene>
<dbReference type="Pfam" id="PF00160">
    <property type="entry name" value="Pro_isomerase"/>
    <property type="match status" value="1"/>
</dbReference>
<keyword evidence="2" id="KW-0697">Rotamase</keyword>
<evidence type="ECO:0000313" key="5">
    <source>
        <dbReference type="Proteomes" id="UP001141259"/>
    </source>
</evidence>
<dbReference type="PANTHER" id="PTHR45625">
    <property type="entry name" value="PEPTIDYL-PROLYL CIS-TRANS ISOMERASE-RELATED"/>
    <property type="match status" value="1"/>
</dbReference>
<comment type="function">
    <text evidence="1 2">PPIases accelerate the folding of proteins. It catalyzes the cis-trans isomerization of proline imidic peptide bonds in oligopeptides.</text>
</comment>
<dbReference type="RefSeq" id="WP_259625178.1">
    <property type="nucleotide sequence ID" value="NZ_JANYMP010000010.1"/>
</dbReference>
<feature type="signal peptide" evidence="2">
    <location>
        <begin position="1"/>
        <end position="19"/>
    </location>
</feature>
<sequence length="229" mass="23923">MRVLPYALSLALVAGGCTSATPGRPVAGSATAPSSTVAEEPMPCRFELIQDGPLRRIGTPPDKGFRTSGKSTIRFDTSLGRVDVELDAASAPCSVHNFRHLVRQQVYKSGTCHRLTLEGIFVLQCGDPTDTGFGTVGYQFADPTAVTAGYARGVVAMANSGPGTNSSQFFIVHEDSPAIVPDSPVIGRVVRGMDVIDQVVAGGVLPDTGLEPSDGKPAKLIVFLIVEPA</sequence>
<comment type="caution">
    <text evidence="4">The sequence shown here is derived from an EMBL/GenBank/DDBJ whole genome shotgun (WGS) entry which is preliminary data.</text>
</comment>
<accession>A0A9X2VNE2</accession>
<dbReference type="InterPro" id="IPR002130">
    <property type="entry name" value="Cyclophilin-type_PPIase_dom"/>
</dbReference>
<dbReference type="Proteomes" id="UP001141259">
    <property type="component" value="Unassembled WGS sequence"/>
</dbReference>